<dbReference type="EMBL" id="KX883532">
    <property type="protein sequence ID" value="APG77135.1"/>
    <property type="molecule type" value="Genomic_RNA"/>
</dbReference>
<name>A0A1L3KIJ1_9VIRU</name>
<dbReference type="EMDB" id="EMD-52006"/>
<protein>
    <recommendedName>
        <fullName evidence="3">Capsid protein</fullName>
    </recommendedName>
</protein>
<evidence type="ECO:0008006" key="3">
    <source>
        <dbReference type="Google" id="ProtNLM"/>
    </source>
</evidence>
<sequence length="124" mass="13018">MAARSSIVLTDGTTPVTLTPVGGGVGQTLYRATAEALSAANPSLSFGYRFTDGGTNRQSLSYKQPITAVDSTTSETLVRGQCVVDINIVIPRVATATDRAEAIKRAFDVLNALNAELITGEGQW</sequence>
<organism evidence="1">
    <name type="scientific">Beihai levi-like virus 26</name>
    <dbReference type="NCBI Taxonomy" id="1922412"/>
    <lineage>
        <taxon>Viruses</taxon>
        <taxon>Riboviria</taxon>
    </lineage>
</organism>
<dbReference type="PDB" id="9HAT">
    <property type="method" value="EM"/>
    <property type="resolution" value="3.60 A"/>
    <property type="chains" value="AA/AC/AD/AE/AG/AH/AI/AK/AL/AM/AO/AP/AQ/AS/AT/AU/AW/AX/AY/BA/BB/BC/BE/BF/BG/BI/BJ/BK/BM/BN=2-124"/>
</dbReference>
<keyword evidence="2" id="KW-0002">3D-structure</keyword>
<proteinExistence type="evidence at protein level"/>
<reference evidence="1" key="1">
    <citation type="journal article" date="2016" name="Nature">
        <title>Redefining the invertebrate RNA virosphere.</title>
        <authorList>
            <person name="Shi M."/>
            <person name="Lin X.D."/>
            <person name="Tian J.H."/>
            <person name="Chen L.J."/>
            <person name="Chen X."/>
            <person name="Li C.X."/>
            <person name="Qin X.C."/>
            <person name="Li J."/>
            <person name="Cao J.P."/>
            <person name="Eden J.S."/>
            <person name="Buchmann J."/>
            <person name="Wang W."/>
            <person name="Xu J."/>
            <person name="Holmes E.C."/>
            <person name="Zhang Y.Z."/>
        </authorList>
    </citation>
    <scope>NUCLEOTIDE SEQUENCE</scope>
    <source>
        <strain evidence="1">HOU143495</strain>
    </source>
</reference>
<accession>A0A1L3KIJ1</accession>
<evidence type="ECO:0000313" key="1">
    <source>
        <dbReference type="EMBL" id="APG77135.1"/>
    </source>
</evidence>
<dbReference type="Gene3D" id="3.30.380.10">
    <property type="entry name" value="MS2 Viral Coat Protein"/>
    <property type="match status" value="1"/>
</dbReference>
<reference evidence="2" key="2">
    <citation type="submission" date="2024-11" db="PDB data bank">
        <title>pT=3 virus like particle of ssRNA phage Beihai26.</title>
        <authorList>
            <person name="Kalnins G."/>
        </authorList>
    </citation>
    <scope>STRUCTURE BY ELECTRON MICROSCOPY (3.60 ANGSTROMS) OF 2-124</scope>
</reference>
<evidence type="ECO:0007829" key="2">
    <source>
        <dbReference type="PDB" id="9HAT"/>
    </source>
</evidence>
<dbReference type="InterPro" id="IPR015954">
    <property type="entry name" value="Phage_RNA-type_capsid"/>
</dbReference>